<dbReference type="InterPro" id="IPR036394">
    <property type="entry name" value="Ribosomal_uL22_sf"/>
</dbReference>
<comment type="function">
    <text evidence="6">This protein binds specifically to 23S rRNA; its binding is stimulated by other ribosomal proteins, e.g., L4, L17, and L20. It is important during the early stages of 50S assembly. It makes multiple contacts with different domains of the 23S rRNA in the assembled 50S subunit and ribosome.</text>
</comment>
<reference evidence="7" key="1">
    <citation type="journal article" date="2015" name="ISME J.">
        <title>Aquifer environment selects for microbial species cohorts in sediment and groundwater.</title>
        <authorList>
            <person name="Hug L.A."/>
            <person name="Thomas B.C."/>
            <person name="Brown C.T."/>
            <person name="Frischkorn K.R."/>
            <person name="Williams K.H."/>
            <person name="Tringe S.G."/>
            <person name="Banfield J.F."/>
        </authorList>
    </citation>
    <scope>NUCLEOTIDE SEQUENCE</scope>
</reference>
<keyword evidence="5" id="KW-0699">rRNA-binding</keyword>
<dbReference type="GO" id="GO:0022625">
    <property type="term" value="C:cytosolic large ribosomal subunit"/>
    <property type="evidence" value="ECO:0007669"/>
    <property type="project" value="TreeGrafter"/>
</dbReference>
<dbReference type="InterPro" id="IPR001063">
    <property type="entry name" value="Ribosomal_uL22"/>
</dbReference>
<dbReference type="GO" id="GO:0019843">
    <property type="term" value="F:rRNA binding"/>
    <property type="evidence" value="ECO:0007669"/>
    <property type="project" value="UniProtKB-KW"/>
</dbReference>
<evidence type="ECO:0000256" key="1">
    <source>
        <dbReference type="ARBA" id="ARBA00009451"/>
    </source>
</evidence>
<keyword evidence="3 4" id="KW-0687">Ribonucleoprotein</keyword>
<keyword evidence="5" id="KW-0694">RNA-binding</keyword>
<proteinExistence type="inferred from homology"/>
<sequence>MDFISEQKFLLVSPKKIRPLASLAKKLTPIRAIDVLPFSGKKASEPLVKVIKSAVANARVKGVSEESLTFKEIRISEGPSLKRGRPVSRGRWHPFIRRMSHIRVILETKEEPKEVKKEKEEIEVKKEEK</sequence>
<comment type="subunit">
    <text evidence="5">Part of the 50S ribosomal subunit.</text>
</comment>
<evidence type="ECO:0000256" key="6">
    <source>
        <dbReference type="RuleBase" id="RU004008"/>
    </source>
</evidence>
<dbReference type="InterPro" id="IPR047867">
    <property type="entry name" value="Ribosomal_uL22_bac/org-type"/>
</dbReference>
<dbReference type="AlphaFoldDB" id="A0A0H4TR55"/>
<accession>A0A0H4TR55</accession>
<dbReference type="Gene3D" id="3.90.470.10">
    <property type="entry name" value="Ribosomal protein L22/L17"/>
    <property type="match status" value="1"/>
</dbReference>
<evidence type="ECO:0000256" key="3">
    <source>
        <dbReference type="ARBA" id="ARBA00023274"/>
    </source>
</evidence>
<dbReference type="CDD" id="cd00336">
    <property type="entry name" value="Ribosomal_L22"/>
    <property type="match status" value="1"/>
</dbReference>
<dbReference type="GO" id="GO:0003735">
    <property type="term" value="F:structural constituent of ribosome"/>
    <property type="evidence" value="ECO:0007669"/>
    <property type="project" value="InterPro"/>
</dbReference>
<comment type="similarity">
    <text evidence="1 4">Belongs to the universal ribosomal protein uL22 family.</text>
</comment>
<dbReference type="PANTHER" id="PTHR13501">
    <property type="entry name" value="CHLOROPLAST 50S RIBOSOMAL PROTEIN L22-RELATED"/>
    <property type="match status" value="1"/>
</dbReference>
<name>A0A0H4TR55_9BACT</name>
<evidence type="ECO:0000256" key="5">
    <source>
        <dbReference type="RuleBase" id="RU004006"/>
    </source>
</evidence>
<dbReference type="EMBL" id="KT007009">
    <property type="protein sequence ID" value="AKQ03259.1"/>
    <property type="molecule type" value="Genomic_DNA"/>
</dbReference>
<dbReference type="GO" id="GO:0006412">
    <property type="term" value="P:translation"/>
    <property type="evidence" value="ECO:0007669"/>
    <property type="project" value="InterPro"/>
</dbReference>
<evidence type="ECO:0000256" key="2">
    <source>
        <dbReference type="ARBA" id="ARBA00022980"/>
    </source>
</evidence>
<organism evidence="7">
    <name type="scientific">uncultured Microgenomates bacterium Rifle_16ft_4_minimus_37906</name>
    <dbReference type="NCBI Taxonomy" id="1665116"/>
    <lineage>
        <taxon>Bacteria</taxon>
        <taxon>Candidatus Microgenomatota</taxon>
        <taxon>environmental samples</taxon>
    </lineage>
</organism>
<dbReference type="SUPFAM" id="SSF54843">
    <property type="entry name" value="Ribosomal protein L22"/>
    <property type="match status" value="1"/>
</dbReference>
<evidence type="ECO:0000256" key="4">
    <source>
        <dbReference type="RuleBase" id="RU004005"/>
    </source>
</evidence>
<keyword evidence="2 4" id="KW-0689">Ribosomal protein</keyword>
<protein>
    <recommendedName>
        <fullName evidence="6">50S ribosomal protein L22</fullName>
    </recommendedName>
</protein>
<dbReference type="Pfam" id="PF00237">
    <property type="entry name" value="Ribosomal_L22"/>
    <property type="match status" value="1"/>
</dbReference>
<evidence type="ECO:0000313" key="7">
    <source>
        <dbReference type="EMBL" id="AKQ03259.1"/>
    </source>
</evidence>
<dbReference type="PANTHER" id="PTHR13501:SF8">
    <property type="entry name" value="LARGE RIBOSOMAL SUBUNIT PROTEIN UL22M"/>
    <property type="match status" value="1"/>
</dbReference>